<evidence type="ECO:0000313" key="3">
    <source>
        <dbReference type="Proteomes" id="UP000198402"/>
    </source>
</evidence>
<feature type="transmembrane region" description="Helical" evidence="1">
    <location>
        <begin position="20"/>
        <end position="39"/>
    </location>
</feature>
<dbReference type="RefSeq" id="WP_054656316.1">
    <property type="nucleotide sequence ID" value="NZ_BBFL01000019.1"/>
</dbReference>
<dbReference type="AlphaFoldDB" id="A0A1Z5IFI1"/>
<evidence type="ECO:0000256" key="1">
    <source>
        <dbReference type="SAM" id="Phobius"/>
    </source>
</evidence>
<evidence type="ECO:0000313" key="2">
    <source>
        <dbReference type="EMBL" id="GAX00527.1"/>
    </source>
</evidence>
<dbReference type="EMBL" id="BCMG01000002">
    <property type="protein sequence ID" value="GAX00527.1"/>
    <property type="molecule type" value="Genomic_DNA"/>
</dbReference>
<accession>A0A1Z5IFI1</accession>
<keyword evidence="1" id="KW-0472">Membrane</keyword>
<dbReference type="Proteomes" id="UP000198402">
    <property type="component" value="Unassembled WGS sequence"/>
</dbReference>
<feature type="transmembrane region" description="Helical" evidence="1">
    <location>
        <begin position="51"/>
        <end position="69"/>
    </location>
</feature>
<dbReference type="InterPro" id="IPR021707">
    <property type="entry name" value="DUF3290"/>
</dbReference>
<dbReference type="OrthoDB" id="3232508at2"/>
<keyword evidence="1" id="KW-0812">Transmembrane</keyword>
<keyword evidence="3" id="KW-1185">Reference proteome</keyword>
<keyword evidence="1" id="KW-1133">Transmembrane helix</keyword>
<evidence type="ECO:0008006" key="4">
    <source>
        <dbReference type="Google" id="ProtNLM"/>
    </source>
</evidence>
<proteinExistence type="predicted"/>
<comment type="caution">
    <text evidence="2">The sequence shown here is derived from an EMBL/GenBank/DDBJ whole genome shotgun (WGS) entry which is preliminary data.</text>
</comment>
<reference evidence="2 3" key="1">
    <citation type="submission" date="2015-11" db="EMBL/GenBank/DDBJ databases">
        <title>Draft genome sequences of new species of the genus Lactobacillus isolated from orchardgrass silage.</title>
        <authorList>
            <person name="Tohno M."/>
            <person name="Tanizawa Y."/>
            <person name="Arita M."/>
        </authorList>
    </citation>
    <scope>NUCLEOTIDE SEQUENCE [LARGE SCALE GENOMIC DNA]</scope>
    <source>
        <strain evidence="2 3">IWT126</strain>
    </source>
</reference>
<dbReference type="STRING" id="1302250.GCA_001313225_03230"/>
<protein>
    <recommendedName>
        <fullName evidence="4">DUF3290 domain-containing protein</fullName>
    </recommendedName>
</protein>
<dbReference type="Pfam" id="PF11694">
    <property type="entry name" value="DUF3290"/>
    <property type="match status" value="1"/>
</dbReference>
<name>A0A1Z5IFI1_9LACO</name>
<gene>
    <name evidence="2" type="ORF">IWT126_00542</name>
</gene>
<organism evidence="2 3">
    <name type="scientific">Secundilactobacillus silagei JCM 19001</name>
    <dbReference type="NCBI Taxonomy" id="1302250"/>
    <lineage>
        <taxon>Bacteria</taxon>
        <taxon>Bacillati</taxon>
        <taxon>Bacillota</taxon>
        <taxon>Bacilli</taxon>
        <taxon>Lactobacillales</taxon>
        <taxon>Lactobacillaceae</taxon>
        <taxon>Secundilactobacillus</taxon>
    </lineage>
</organism>
<sequence>MTFYTYGYLTHQNYSGTALRIGLIIVLLLTAFFVLFRYLRNRTLVKYRDLSVILLMASALVIGFQFQSYSTLRANQSKTSTVVGVLKTVAKRNHVAPQNLQTNATAVNDQMLIRNAKTHQYYRVLYNSDSASFITEKLSVQMNQTKIKVVGD</sequence>